<feature type="compositionally biased region" description="Polar residues" evidence="1">
    <location>
        <begin position="35"/>
        <end position="46"/>
    </location>
</feature>
<dbReference type="RefSeq" id="WP_066691664.1">
    <property type="nucleotide sequence ID" value="NZ_JBKBXS010000061.1"/>
</dbReference>
<reference evidence="3 4" key="1">
    <citation type="submission" date="2019-06" db="EMBL/GenBank/DDBJ databases">
        <title>Genomic Encyclopedia of Archaeal and Bacterial Type Strains, Phase II (KMG-II): from individual species to whole genera.</title>
        <authorList>
            <person name="Goeker M."/>
        </authorList>
    </citation>
    <scope>NUCLEOTIDE SEQUENCE [LARGE SCALE GENOMIC DNA]</scope>
    <source>
        <strain evidence="3 4">DSM 7270</strain>
    </source>
</reference>
<feature type="chain" id="PRO_5022204067" description="Signal recognition particle subunit FFH/SRP54 (Srp54)" evidence="2">
    <location>
        <begin position="25"/>
        <end position="157"/>
    </location>
</feature>
<proteinExistence type="predicted"/>
<evidence type="ECO:0000313" key="3">
    <source>
        <dbReference type="EMBL" id="TQN03525.1"/>
    </source>
</evidence>
<name>A0A543L887_9BURK</name>
<accession>A0A543L887</accession>
<evidence type="ECO:0000256" key="2">
    <source>
        <dbReference type="SAM" id="SignalP"/>
    </source>
</evidence>
<feature type="signal peptide" evidence="2">
    <location>
        <begin position="1"/>
        <end position="24"/>
    </location>
</feature>
<comment type="caution">
    <text evidence="3">The sequence shown here is derived from an EMBL/GenBank/DDBJ whole genome shotgun (WGS) entry which is preliminary data.</text>
</comment>
<evidence type="ECO:0000313" key="4">
    <source>
        <dbReference type="Proteomes" id="UP000316993"/>
    </source>
</evidence>
<dbReference type="AlphaFoldDB" id="A0A543L887"/>
<gene>
    <name evidence="3" type="ORF">BDD18_2211</name>
</gene>
<dbReference type="EMBL" id="VFPV01000002">
    <property type="protein sequence ID" value="TQN03525.1"/>
    <property type="molecule type" value="Genomic_DNA"/>
</dbReference>
<organism evidence="3 4">
    <name type="scientific">Acidovorax temperans</name>
    <dbReference type="NCBI Taxonomy" id="80878"/>
    <lineage>
        <taxon>Bacteria</taxon>
        <taxon>Pseudomonadati</taxon>
        <taxon>Pseudomonadota</taxon>
        <taxon>Betaproteobacteria</taxon>
        <taxon>Burkholderiales</taxon>
        <taxon>Comamonadaceae</taxon>
        <taxon>Acidovorax</taxon>
    </lineage>
</organism>
<sequence length="157" mass="17151">MSKIHHTLIGVCVAAASLSVMAQAADEHKAHHPAGSTQPASTQMKTSAKPMGTGPMAGMAKMDEHMKSMQAMHEKMMAAKTPEERQALMDEHMKLMQDGMGMMQQMGAGMQGMGGMQGGKGMSSNMAERHQMMEKRMEMMQSMMQMMMDRLPATPTK</sequence>
<evidence type="ECO:0008006" key="5">
    <source>
        <dbReference type="Google" id="ProtNLM"/>
    </source>
</evidence>
<feature type="region of interest" description="Disordered" evidence="1">
    <location>
        <begin position="27"/>
        <end position="49"/>
    </location>
</feature>
<dbReference type="Proteomes" id="UP000316993">
    <property type="component" value="Unassembled WGS sequence"/>
</dbReference>
<keyword evidence="2" id="KW-0732">Signal</keyword>
<evidence type="ECO:0000256" key="1">
    <source>
        <dbReference type="SAM" id="MobiDB-lite"/>
    </source>
</evidence>
<protein>
    <recommendedName>
        <fullName evidence="5">Signal recognition particle subunit FFH/SRP54 (Srp54)</fullName>
    </recommendedName>
</protein>